<organism evidence="1 2">
    <name type="scientific">Paraburkholderia atlantica</name>
    <dbReference type="NCBI Taxonomy" id="2654982"/>
    <lineage>
        <taxon>Bacteria</taxon>
        <taxon>Pseudomonadati</taxon>
        <taxon>Pseudomonadota</taxon>
        <taxon>Betaproteobacteria</taxon>
        <taxon>Burkholderiales</taxon>
        <taxon>Burkholderiaceae</taxon>
        <taxon>Paraburkholderia</taxon>
    </lineage>
</organism>
<gene>
    <name evidence="1" type="ordered locus">BC1002_5856</name>
</gene>
<dbReference type="AlphaFoldDB" id="D5WKJ4"/>
<dbReference type="EMBL" id="CP002015">
    <property type="protein sequence ID" value="ADG19740.1"/>
    <property type="molecule type" value="Genomic_DNA"/>
</dbReference>
<dbReference type="HOGENOM" id="CLU_2750075_0_0_4"/>
<evidence type="ECO:0000313" key="1">
    <source>
        <dbReference type="EMBL" id="ADG19740.1"/>
    </source>
</evidence>
<dbReference type="KEGG" id="bge:BC1002_5856"/>
<evidence type="ECO:0000313" key="2">
    <source>
        <dbReference type="Proteomes" id="UP000002190"/>
    </source>
</evidence>
<dbReference type="STRING" id="640511.BC1002_5856"/>
<sequence length="70" mass="7612">MKRCCSRSVIVHVLASGRISLDIPIMLGTGDGLADSVVVTSEEAAPHFPFESHPALRLSPVPEWTARSRR</sequence>
<proteinExistence type="predicted"/>
<reference evidence="2" key="1">
    <citation type="submission" date="2010-04" db="EMBL/GenBank/DDBJ databases">
        <title>Complete sequence of chromosome 3 of Burkholderia sp. CCGE1002.</title>
        <authorList>
            <consortium name="US DOE Joint Genome Institute"/>
            <person name="Lucas S."/>
            <person name="Copeland A."/>
            <person name="Lapidus A."/>
            <person name="Cheng J.-F."/>
            <person name="Bruce D."/>
            <person name="Goodwin L."/>
            <person name="Pitluck S."/>
            <person name="Chertkov O."/>
            <person name="Detter J.C."/>
            <person name="Han C."/>
            <person name="Tapia R."/>
            <person name="Land M."/>
            <person name="Hauser L."/>
            <person name="Kyrpides N."/>
            <person name="Ovchinnikova G."/>
            <person name="Martinez-Romero E."/>
            <person name="Hernandez M.A.R."/>
            <person name="Tiedje J.M."/>
            <person name="Woyke T."/>
        </authorList>
    </citation>
    <scope>NUCLEOTIDE SEQUENCE [LARGE SCALE GENOMIC DNA]</scope>
    <source>
        <strain evidence="2">CCGE1002</strain>
    </source>
</reference>
<reference evidence="1 2" key="2">
    <citation type="journal article" date="2012" name="J. Bacteriol.">
        <title>Genome Sequences of Burkholderia sp. Strains CCGE1002 and H160, Isolated from Legume Nodules in Mexico and Brazil.</title>
        <authorList>
            <person name="Ormeno-Orrillo E."/>
            <person name="Rogel M.A."/>
            <person name="Chueire L.M."/>
            <person name="Tiedje J.M."/>
            <person name="Martinez-Romero E."/>
            <person name="Hungria M."/>
        </authorList>
    </citation>
    <scope>NUCLEOTIDE SEQUENCE [LARGE SCALE GENOMIC DNA]</scope>
    <source>
        <strain evidence="1 2">CCGE1002</strain>
    </source>
</reference>
<accession>D5WKJ4</accession>
<name>D5WKJ4_PARAM</name>
<dbReference type="Proteomes" id="UP000002190">
    <property type="component" value="Chromosome 3"/>
</dbReference>
<protein>
    <submittedName>
        <fullName evidence="1">Uncharacterized protein</fullName>
    </submittedName>
</protein>